<keyword evidence="2" id="KW-1185">Reference proteome</keyword>
<dbReference type="EMBL" id="JACJVP010000035">
    <property type="protein sequence ID" value="MBB6673190.1"/>
    <property type="molecule type" value="Genomic_DNA"/>
</dbReference>
<name>A0A7X0RTB1_9BACL</name>
<organism evidence="1 2">
    <name type="scientific">Cohnella nanjingensis</name>
    <dbReference type="NCBI Taxonomy" id="1387779"/>
    <lineage>
        <taxon>Bacteria</taxon>
        <taxon>Bacillati</taxon>
        <taxon>Bacillota</taxon>
        <taxon>Bacilli</taxon>
        <taxon>Bacillales</taxon>
        <taxon>Paenibacillaceae</taxon>
        <taxon>Cohnella</taxon>
    </lineage>
</organism>
<dbReference type="Proteomes" id="UP000547209">
    <property type="component" value="Unassembled WGS sequence"/>
</dbReference>
<protein>
    <submittedName>
        <fullName evidence="1">Uncharacterized protein</fullName>
    </submittedName>
</protein>
<dbReference type="AlphaFoldDB" id="A0A7X0RTB1"/>
<evidence type="ECO:0000313" key="1">
    <source>
        <dbReference type="EMBL" id="MBB6673190.1"/>
    </source>
</evidence>
<accession>A0A7X0RTB1</accession>
<sequence>MNMITFQQLMAETGDLLYRVRIYDRNLIHGDEILEMDRTYEMLNNMRWMGNSDLLRNIAAEKLLRMRRRLLTMMEDLLFSA</sequence>
<proteinExistence type="predicted"/>
<reference evidence="1 2" key="1">
    <citation type="submission" date="2020-08" db="EMBL/GenBank/DDBJ databases">
        <title>Cohnella phylogeny.</title>
        <authorList>
            <person name="Dunlap C."/>
        </authorList>
    </citation>
    <scope>NUCLEOTIDE SEQUENCE [LARGE SCALE GENOMIC DNA]</scope>
    <source>
        <strain evidence="1 2">DSM 28246</strain>
    </source>
</reference>
<gene>
    <name evidence="1" type="ORF">H7C19_21175</name>
</gene>
<evidence type="ECO:0000313" key="2">
    <source>
        <dbReference type="Proteomes" id="UP000547209"/>
    </source>
</evidence>
<comment type="caution">
    <text evidence="1">The sequence shown here is derived from an EMBL/GenBank/DDBJ whole genome shotgun (WGS) entry which is preliminary data.</text>
</comment>